<accession>A0ABR4LXW3</accession>
<dbReference type="GeneID" id="98141787"/>
<reference evidence="2 3" key="1">
    <citation type="submission" date="2024-07" db="EMBL/GenBank/DDBJ databases">
        <title>Section-level genome sequencing and comparative genomics of Aspergillus sections Usti and Cavernicolus.</title>
        <authorList>
            <consortium name="Lawrence Berkeley National Laboratory"/>
            <person name="Nybo J.L."/>
            <person name="Vesth T.C."/>
            <person name="Theobald S."/>
            <person name="Frisvad J.C."/>
            <person name="Larsen T.O."/>
            <person name="Kjaerboelling I."/>
            <person name="Rothschild-Mancinelli K."/>
            <person name="Lyhne E.K."/>
            <person name="Kogle M.E."/>
            <person name="Barry K."/>
            <person name="Clum A."/>
            <person name="Na H."/>
            <person name="Ledsgaard L."/>
            <person name="Lin J."/>
            <person name="Lipzen A."/>
            <person name="Kuo A."/>
            <person name="Riley R."/>
            <person name="Mondo S."/>
            <person name="Labutti K."/>
            <person name="Haridas S."/>
            <person name="Pangalinan J."/>
            <person name="Salamov A.A."/>
            <person name="Simmons B.A."/>
            <person name="Magnuson J.K."/>
            <person name="Chen J."/>
            <person name="Drula E."/>
            <person name="Henrissat B."/>
            <person name="Wiebenga A."/>
            <person name="Lubbers R.J."/>
            <person name="Gomes A.C."/>
            <person name="Macurrencykelacurrency M.R."/>
            <person name="Stajich J."/>
            <person name="Grigoriev I.V."/>
            <person name="Mortensen U.H."/>
            <person name="De Vries R.P."/>
            <person name="Baker S.E."/>
            <person name="Andersen M.R."/>
        </authorList>
    </citation>
    <scope>NUCLEOTIDE SEQUENCE [LARGE SCALE GENOMIC DNA]</scope>
    <source>
        <strain evidence="2 3">CBS 449.75</strain>
    </source>
</reference>
<comment type="caution">
    <text evidence="2">The sequence shown here is derived from an EMBL/GenBank/DDBJ whole genome shotgun (WGS) entry which is preliminary data.</text>
</comment>
<dbReference type="EMBL" id="JBFXLQ010000010">
    <property type="protein sequence ID" value="KAL2869386.1"/>
    <property type="molecule type" value="Genomic_DNA"/>
</dbReference>
<dbReference type="Proteomes" id="UP001610432">
    <property type="component" value="Unassembled WGS sequence"/>
</dbReference>
<sequence length="158" mass="17849">MRSVSASGSCRERQAASAPFPLHAFKSLKYSIRLTLRGSCRGSRCRLKLEAGRGIQPSIFLRVVFVFSNQGHERYPTVVVLQFHRSSRIPSHHPIYTLHRIRRPRRSITPNILSIRGGKANPMTPSLELRPEQFGSHHTPCPGGNGRHGDTDLDRQYI</sequence>
<feature type="region of interest" description="Disordered" evidence="1">
    <location>
        <begin position="131"/>
        <end position="158"/>
    </location>
</feature>
<name>A0ABR4LXW3_9EURO</name>
<evidence type="ECO:0000313" key="3">
    <source>
        <dbReference type="Proteomes" id="UP001610432"/>
    </source>
</evidence>
<keyword evidence="3" id="KW-1185">Reference proteome</keyword>
<protein>
    <submittedName>
        <fullName evidence="2">Uncharacterized protein</fullName>
    </submittedName>
</protein>
<proteinExistence type="predicted"/>
<evidence type="ECO:0000256" key="1">
    <source>
        <dbReference type="SAM" id="MobiDB-lite"/>
    </source>
</evidence>
<gene>
    <name evidence="2" type="ORF">BJX67DRAFT_28525</name>
</gene>
<evidence type="ECO:0000313" key="2">
    <source>
        <dbReference type="EMBL" id="KAL2869386.1"/>
    </source>
</evidence>
<dbReference type="RefSeq" id="XP_070888365.1">
    <property type="nucleotide sequence ID" value="XM_071026715.1"/>
</dbReference>
<feature type="compositionally biased region" description="Basic and acidic residues" evidence="1">
    <location>
        <begin position="147"/>
        <end position="158"/>
    </location>
</feature>
<organism evidence="2 3">
    <name type="scientific">Aspergillus lucknowensis</name>
    <dbReference type="NCBI Taxonomy" id="176173"/>
    <lineage>
        <taxon>Eukaryota</taxon>
        <taxon>Fungi</taxon>
        <taxon>Dikarya</taxon>
        <taxon>Ascomycota</taxon>
        <taxon>Pezizomycotina</taxon>
        <taxon>Eurotiomycetes</taxon>
        <taxon>Eurotiomycetidae</taxon>
        <taxon>Eurotiales</taxon>
        <taxon>Aspergillaceae</taxon>
        <taxon>Aspergillus</taxon>
        <taxon>Aspergillus subgen. Nidulantes</taxon>
    </lineage>
</organism>